<feature type="transmembrane region" description="Helical" evidence="4">
    <location>
        <begin position="75"/>
        <end position="96"/>
    </location>
</feature>
<evidence type="ECO:0000313" key="7">
    <source>
        <dbReference type="Proteomes" id="UP000646749"/>
    </source>
</evidence>
<dbReference type="Proteomes" id="UP000646749">
    <property type="component" value="Unassembled WGS sequence"/>
</dbReference>
<gene>
    <name evidence="6" type="ORF">Pen02_02980</name>
</gene>
<protein>
    <recommendedName>
        <fullName evidence="5">Histidine kinase/HSP90-like ATPase domain-containing protein</fullName>
    </recommendedName>
</protein>
<keyword evidence="4" id="KW-1133">Transmembrane helix</keyword>
<evidence type="ECO:0000256" key="1">
    <source>
        <dbReference type="ARBA" id="ARBA00022679"/>
    </source>
</evidence>
<evidence type="ECO:0000256" key="3">
    <source>
        <dbReference type="ARBA" id="ARBA00023012"/>
    </source>
</evidence>
<dbReference type="InterPro" id="IPR036890">
    <property type="entry name" value="HATPase_C_sf"/>
</dbReference>
<dbReference type="RefSeq" id="WP_203864039.1">
    <property type="nucleotide sequence ID" value="NZ_BONW01000001.1"/>
</dbReference>
<keyword evidence="2" id="KW-0418">Kinase</keyword>
<feature type="domain" description="Histidine kinase/HSP90-like ATPase" evidence="5">
    <location>
        <begin position="332"/>
        <end position="416"/>
    </location>
</feature>
<dbReference type="CDD" id="cd16917">
    <property type="entry name" value="HATPase_UhpB-NarQ-NarX-like"/>
    <property type="match status" value="1"/>
</dbReference>
<dbReference type="Gene3D" id="3.30.565.10">
    <property type="entry name" value="Histidine kinase-like ATPase, C-terminal domain"/>
    <property type="match status" value="1"/>
</dbReference>
<dbReference type="Pfam" id="PF02518">
    <property type="entry name" value="HATPase_c"/>
    <property type="match status" value="1"/>
</dbReference>
<dbReference type="InterPro" id="IPR003594">
    <property type="entry name" value="HATPase_dom"/>
</dbReference>
<feature type="transmembrane region" description="Helical" evidence="4">
    <location>
        <begin position="41"/>
        <end position="63"/>
    </location>
</feature>
<evidence type="ECO:0000259" key="5">
    <source>
        <dbReference type="Pfam" id="PF02518"/>
    </source>
</evidence>
<dbReference type="InterPro" id="IPR050482">
    <property type="entry name" value="Sensor_HK_TwoCompSys"/>
</dbReference>
<proteinExistence type="predicted"/>
<comment type="caution">
    <text evidence="6">The sequence shown here is derived from an EMBL/GenBank/DDBJ whole genome shotgun (WGS) entry which is preliminary data.</text>
</comment>
<keyword evidence="4" id="KW-0812">Transmembrane</keyword>
<organism evidence="6 7">
    <name type="scientific">Plantactinospora endophytica</name>
    <dbReference type="NCBI Taxonomy" id="673535"/>
    <lineage>
        <taxon>Bacteria</taxon>
        <taxon>Bacillati</taxon>
        <taxon>Actinomycetota</taxon>
        <taxon>Actinomycetes</taxon>
        <taxon>Micromonosporales</taxon>
        <taxon>Micromonosporaceae</taxon>
        <taxon>Plantactinospora</taxon>
    </lineage>
</organism>
<sequence length="423" mass="45486">MLDLATRVGRPPRRINRFLAEARLGWVDARLMVAMPGRERALRLVAVVLFCQRASYIVPALLGMTSSADRYHSPALNVALLVGAVGWNVVLGALVWRRGWFSYGNVVVDVAITCGLLVVVNMNIRSGFELSAANWAGKFALGSAALVGAVLSLRGLLVGLGLLVLTAVAAASVQIGGLPPWESGFVNHVNSSLWFALVLYFIRRFLCAQASAVDEATQRRLAAETATAAGAARYAERLHHYRRLHDTALATLTAIARGGLDHRGEDVRRRCGREADYIRSLVTEDRAEADTTLATSLAEVVADATGLGLRVHLRSGNVPVQLPRHVVRAVCDAAREALNNVARHAGTGEAWVTVDWYDDVLGVRIVDRGKGFDADGVSGGFGLRRSIEERMTEVGGELQLFSEPGHGTSVELLWPASSPEADG</sequence>
<evidence type="ECO:0000256" key="4">
    <source>
        <dbReference type="SAM" id="Phobius"/>
    </source>
</evidence>
<keyword evidence="1" id="KW-0808">Transferase</keyword>
<evidence type="ECO:0000313" key="6">
    <source>
        <dbReference type="EMBL" id="GIG85362.1"/>
    </source>
</evidence>
<keyword evidence="7" id="KW-1185">Reference proteome</keyword>
<evidence type="ECO:0000256" key="2">
    <source>
        <dbReference type="ARBA" id="ARBA00022777"/>
    </source>
</evidence>
<accession>A0ABQ4DSC9</accession>
<keyword evidence="4" id="KW-0472">Membrane</keyword>
<keyword evidence="3" id="KW-0902">Two-component regulatory system</keyword>
<name>A0ABQ4DSC9_9ACTN</name>
<feature type="transmembrane region" description="Helical" evidence="4">
    <location>
        <begin position="145"/>
        <end position="173"/>
    </location>
</feature>
<dbReference type="PANTHER" id="PTHR24421">
    <property type="entry name" value="NITRATE/NITRITE SENSOR PROTEIN NARX-RELATED"/>
    <property type="match status" value="1"/>
</dbReference>
<dbReference type="SUPFAM" id="SSF55874">
    <property type="entry name" value="ATPase domain of HSP90 chaperone/DNA topoisomerase II/histidine kinase"/>
    <property type="match status" value="1"/>
</dbReference>
<reference evidence="6 7" key="1">
    <citation type="submission" date="2021-01" db="EMBL/GenBank/DDBJ databases">
        <title>Whole genome shotgun sequence of Plantactinospora endophytica NBRC 110450.</title>
        <authorList>
            <person name="Komaki H."/>
            <person name="Tamura T."/>
        </authorList>
    </citation>
    <scope>NUCLEOTIDE SEQUENCE [LARGE SCALE GENOMIC DNA]</scope>
    <source>
        <strain evidence="6 7">NBRC 110450</strain>
    </source>
</reference>
<feature type="transmembrane region" description="Helical" evidence="4">
    <location>
        <begin position="102"/>
        <end position="124"/>
    </location>
</feature>
<dbReference type="EMBL" id="BONW01000001">
    <property type="protein sequence ID" value="GIG85362.1"/>
    <property type="molecule type" value="Genomic_DNA"/>
</dbReference>